<gene>
    <name evidence="2" type="ORF">D4764_08G0001260</name>
</gene>
<feature type="compositionally biased region" description="Basic and acidic residues" evidence="1">
    <location>
        <begin position="62"/>
        <end position="77"/>
    </location>
</feature>
<keyword evidence="3" id="KW-1185">Reference proteome</keyword>
<evidence type="ECO:0000313" key="2">
    <source>
        <dbReference type="EMBL" id="TWW56139.1"/>
    </source>
</evidence>
<dbReference type="Proteomes" id="UP000324091">
    <property type="component" value="Chromosome 8"/>
</dbReference>
<protein>
    <submittedName>
        <fullName evidence="2">Uncharacterized protein</fullName>
    </submittedName>
</protein>
<reference evidence="2 3" key="1">
    <citation type="submission" date="2019-04" db="EMBL/GenBank/DDBJ databases">
        <title>Chromosome genome assembly for Takifugu flavidus.</title>
        <authorList>
            <person name="Xiao S."/>
        </authorList>
    </citation>
    <scope>NUCLEOTIDE SEQUENCE [LARGE SCALE GENOMIC DNA]</scope>
    <source>
        <strain evidence="2">HTHZ2018</strain>
        <tissue evidence="2">Muscle</tissue>
    </source>
</reference>
<proteinExistence type="predicted"/>
<dbReference type="EMBL" id="RHFK02000021">
    <property type="protein sequence ID" value="TWW56139.1"/>
    <property type="molecule type" value="Genomic_DNA"/>
</dbReference>
<sequence length="124" mass="13425">MARTDAPRDASQSRYIQLCFPLVVTQLTAGQVTDRRPSGRPSSSMKQGPESVQVSMLPAAEEWQRENSAETDTDVRPKARRIPPSGPLQCKDCEYMIGLRSGGGSCACSPALLRALSCPPPLNH</sequence>
<evidence type="ECO:0000256" key="1">
    <source>
        <dbReference type="SAM" id="MobiDB-lite"/>
    </source>
</evidence>
<accession>A0A5C6MMZ3</accession>
<organism evidence="2 3">
    <name type="scientific">Takifugu flavidus</name>
    <name type="common">sansaifugu</name>
    <dbReference type="NCBI Taxonomy" id="433684"/>
    <lineage>
        <taxon>Eukaryota</taxon>
        <taxon>Metazoa</taxon>
        <taxon>Chordata</taxon>
        <taxon>Craniata</taxon>
        <taxon>Vertebrata</taxon>
        <taxon>Euteleostomi</taxon>
        <taxon>Actinopterygii</taxon>
        <taxon>Neopterygii</taxon>
        <taxon>Teleostei</taxon>
        <taxon>Neoteleostei</taxon>
        <taxon>Acanthomorphata</taxon>
        <taxon>Eupercaria</taxon>
        <taxon>Tetraodontiformes</taxon>
        <taxon>Tetradontoidea</taxon>
        <taxon>Tetraodontidae</taxon>
        <taxon>Takifugu</taxon>
    </lineage>
</organism>
<dbReference type="AlphaFoldDB" id="A0A5C6MMZ3"/>
<name>A0A5C6MMZ3_9TELE</name>
<feature type="region of interest" description="Disordered" evidence="1">
    <location>
        <begin position="30"/>
        <end position="83"/>
    </location>
</feature>
<feature type="compositionally biased region" description="Polar residues" evidence="1">
    <location>
        <begin position="40"/>
        <end position="54"/>
    </location>
</feature>
<comment type="caution">
    <text evidence="2">The sequence shown here is derived from an EMBL/GenBank/DDBJ whole genome shotgun (WGS) entry which is preliminary data.</text>
</comment>
<evidence type="ECO:0000313" key="3">
    <source>
        <dbReference type="Proteomes" id="UP000324091"/>
    </source>
</evidence>